<proteinExistence type="predicted"/>
<name>A0AAD5CQ24_AMBAR</name>
<gene>
    <name evidence="1" type="ORF">M8C21_033096</name>
</gene>
<protein>
    <submittedName>
        <fullName evidence="1">Uncharacterized protein</fullName>
    </submittedName>
</protein>
<evidence type="ECO:0000313" key="2">
    <source>
        <dbReference type="Proteomes" id="UP001206925"/>
    </source>
</evidence>
<dbReference type="AlphaFoldDB" id="A0AAD5CQ24"/>
<accession>A0AAD5CQ24</accession>
<evidence type="ECO:0000313" key="1">
    <source>
        <dbReference type="EMBL" id="KAI7744694.1"/>
    </source>
</evidence>
<reference evidence="1" key="1">
    <citation type="submission" date="2022-06" db="EMBL/GenBank/DDBJ databases">
        <title>Uncovering the hologenomic basis of an extraordinary plant invasion.</title>
        <authorList>
            <person name="Bieker V.C."/>
            <person name="Martin M.D."/>
            <person name="Gilbert T."/>
            <person name="Hodgins K."/>
            <person name="Battlay P."/>
            <person name="Petersen B."/>
            <person name="Wilson J."/>
        </authorList>
    </citation>
    <scope>NUCLEOTIDE SEQUENCE</scope>
    <source>
        <strain evidence="1">AA19_3_7</strain>
        <tissue evidence="1">Leaf</tissue>
    </source>
</reference>
<comment type="caution">
    <text evidence="1">The sequence shown here is derived from an EMBL/GenBank/DDBJ whole genome shotgun (WGS) entry which is preliminary data.</text>
</comment>
<organism evidence="1 2">
    <name type="scientific">Ambrosia artemisiifolia</name>
    <name type="common">Common ragweed</name>
    <dbReference type="NCBI Taxonomy" id="4212"/>
    <lineage>
        <taxon>Eukaryota</taxon>
        <taxon>Viridiplantae</taxon>
        <taxon>Streptophyta</taxon>
        <taxon>Embryophyta</taxon>
        <taxon>Tracheophyta</taxon>
        <taxon>Spermatophyta</taxon>
        <taxon>Magnoliopsida</taxon>
        <taxon>eudicotyledons</taxon>
        <taxon>Gunneridae</taxon>
        <taxon>Pentapetalae</taxon>
        <taxon>asterids</taxon>
        <taxon>campanulids</taxon>
        <taxon>Asterales</taxon>
        <taxon>Asteraceae</taxon>
        <taxon>Asteroideae</taxon>
        <taxon>Heliantheae alliance</taxon>
        <taxon>Heliantheae</taxon>
        <taxon>Ambrosia</taxon>
    </lineage>
</organism>
<sequence length="34" mass="3849">MSLMQNLEVPKRKGKRLMTALIPAVTRKHITTGK</sequence>
<keyword evidence="2" id="KW-1185">Reference proteome</keyword>
<dbReference type="Proteomes" id="UP001206925">
    <property type="component" value="Unassembled WGS sequence"/>
</dbReference>
<dbReference type="EMBL" id="JAMZMK010007464">
    <property type="protein sequence ID" value="KAI7744694.1"/>
    <property type="molecule type" value="Genomic_DNA"/>
</dbReference>